<sequence length="185" mass="21689">MTTYHYKENLLDSSTKEMPIYDEHEQHVMMMRVLHNKKHRGFSGWLGALKQEYEITDGNDIYYVRRQKSFRSHFYPVWDVYHNHQLIGQFTVSVSIFKPKIQYADVQGNELTWQTGLLSHSVTATDSRGDEIVKSKSSYFKIRTTHDVTLQTKDYSPLLLLLLFQVTFEYFEMIKNASSSASTSN</sequence>
<dbReference type="Proteomes" id="UP000032366">
    <property type="component" value="Unassembled WGS sequence"/>
</dbReference>
<gene>
    <name evidence="3" type="ORF">NCTC13832_02126</name>
    <name evidence="2" type="ORF">TP70_00575</name>
</gene>
<evidence type="ECO:0000259" key="1">
    <source>
        <dbReference type="Pfam" id="PF23728"/>
    </source>
</evidence>
<dbReference type="InterPro" id="IPR056944">
    <property type="entry name" value="Tubby_C-like"/>
</dbReference>
<dbReference type="OrthoDB" id="2388743at2"/>
<evidence type="ECO:0000313" key="5">
    <source>
        <dbReference type="Proteomes" id="UP000254100"/>
    </source>
</evidence>
<accession>A0A0D6XT66</accession>
<dbReference type="EMBL" id="UHDT01000001">
    <property type="protein sequence ID" value="SUM58378.1"/>
    <property type="molecule type" value="Genomic_DNA"/>
</dbReference>
<protein>
    <recommendedName>
        <fullName evidence="1">Tubby C-terminal domain-containing protein</fullName>
    </recommendedName>
</protein>
<evidence type="ECO:0000313" key="4">
    <source>
        <dbReference type="Proteomes" id="UP000032366"/>
    </source>
</evidence>
<keyword evidence="4" id="KW-1185">Reference proteome</keyword>
<dbReference type="Proteomes" id="UP000254100">
    <property type="component" value="Unassembled WGS sequence"/>
</dbReference>
<dbReference type="STRING" id="569857.TP70_00575"/>
<dbReference type="Pfam" id="PF23728">
    <property type="entry name" value="Tubby_C_like"/>
    <property type="match status" value="1"/>
</dbReference>
<reference evidence="3 5" key="2">
    <citation type="submission" date="2018-06" db="EMBL/GenBank/DDBJ databases">
        <authorList>
            <consortium name="Pathogen Informatics"/>
            <person name="Doyle S."/>
        </authorList>
    </citation>
    <scope>NUCLEOTIDE SEQUENCE [LARGE SCALE GENOMIC DNA]</scope>
    <source>
        <strain evidence="3 5">NCTC13832</strain>
    </source>
</reference>
<evidence type="ECO:0000313" key="3">
    <source>
        <dbReference type="EMBL" id="SUM58378.1"/>
    </source>
</evidence>
<dbReference type="RefSeq" id="WP_044358577.1">
    <property type="nucleotide sequence ID" value="NZ_JXWY01000002.1"/>
</dbReference>
<proteinExistence type="predicted"/>
<name>A0A0D6XT66_9STAP</name>
<organism evidence="3 5">
    <name type="scientific">Staphylococcus microti</name>
    <dbReference type="NCBI Taxonomy" id="569857"/>
    <lineage>
        <taxon>Bacteria</taxon>
        <taxon>Bacillati</taxon>
        <taxon>Bacillota</taxon>
        <taxon>Bacilli</taxon>
        <taxon>Bacillales</taxon>
        <taxon>Staphylococcaceae</taxon>
        <taxon>Staphylococcus</taxon>
    </lineage>
</organism>
<dbReference type="EMBL" id="JXWY01000002">
    <property type="protein sequence ID" value="KIX91807.1"/>
    <property type="molecule type" value="Genomic_DNA"/>
</dbReference>
<feature type="domain" description="Tubby C-terminal" evidence="1">
    <location>
        <begin position="4"/>
        <end position="168"/>
    </location>
</feature>
<evidence type="ECO:0000313" key="2">
    <source>
        <dbReference type="EMBL" id="KIX91807.1"/>
    </source>
</evidence>
<dbReference type="AlphaFoldDB" id="A0A0D6XT66"/>
<reference evidence="2 4" key="1">
    <citation type="submission" date="2015-01" db="EMBL/GenBank/DDBJ databases">
        <authorList>
            <person name="Guo J."/>
        </authorList>
    </citation>
    <scope>NUCLEOTIDE SEQUENCE [LARGE SCALE GENOMIC DNA]</scope>
    <source>
        <strain evidence="2 4">DSM 22147</strain>
    </source>
</reference>